<dbReference type="SUPFAM" id="SSF51735">
    <property type="entry name" value="NAD(P)-binding Rossmann-fold domains"/>
    <property type="match status" value="1"/>
</dbReference>
<evidence type="ECO:0000256" key="2">
    <source>
        <dbReference type="ARBA" id="ARBA00023002"/>
    </source>
</evidence>
<dbReference type="Gene3D" id="3.40.50.720">
    <property type="entry name" value="NAD(P)-binding Rossmann-like Domain"/>
    <property type="match status" value="1"/>
</dbReference>
<dbReference type="InterPro" id="IPR036291">
    <property type="entry name" value="NAD(P)-bd_dom_sf"/>
</dbReference>
<dbReference type="InterPro" id="IPR002347">
    <property type="entry name" value="SDR_fam"/>
</dbReference>
<keyword evidence="5" id="KW-1185">Reference proteome</keyword>
<proteinExistence type="inferred from homology"/>
<keyword evidence="2" id="KW-0560">Oxidoreductase</keyword>
<dbReference type="PRINTS" id="PR00080">
    <property type="entry name" value="SDRFAMILY"/>
</dbReference>
<comment type="caution">
    <text evidence="4">The sequence shown here is derived from an EMBL/GenBank/DDBJ whole genome shotgun (WGS) entry which is preliminary data.</text>
</comment>
<comment type="similarity">
    <text evidence="1 3">Belongs to the short-chain dehydrogenases/reductases (SDR) family.</text>
</comment>
<organism evidence="4 5">
    <name type="scientific">Paenibacillus physcomitrellae</name>
    <dbReference type="NCBI Taxonomy" id="1619311"/>
    <lineage>
        <taxon>Bacteria</taxon>
        <taxon>Bacillati</taxon>
        <taxon>Bacillota</taxon>
        <taxon>Bacilli</taxon>
        <taxon>Bacillales</taxon>
        <taxon>Paenibacillaceae</taxon>
        <taxon>Paenibacillus</taxon>
    </lineage>
</organism>
<evidence type="ECO:0000256" key="1">
    <source>
        <dbReference type="ARBA" id="ARBA00006484"/>
    </source>
</evidence>
<dbReference type="InterPro" id="IPR020904">
    <property type="entry name" value="Sc_DH/Rdtase_CS"/>
</dbReference>
<evidence type="ECO:0000313" key="5">
    <source>
        <dbReference type="Proteomes" id="UP000609323"/>
    </source>
</evidence>
<protein>
    <submittedName>
        <fullName evidence="4">Oxidoreductase DltE</fullName>
    </submittedName>
</protein>
<sequence>MKLDANTILITGGATGIGLAMAERFIEAGSSVIICGRRADRLEEAKAQNPQLHTYQFDVSEEEGRIKLFEQVTKDHPNVNVLINNAGVMRYLDLPVNEPWKDTAAEIATNVEAPIHLSMLFAEYFKGKDNAAIMNITSGLSHVPLAVTPIYSATKAAIYSFTLSLRKQLEKHGVQVIEICPPLTNTDLGVPGSNTAGVAVDEFIDALFKGFAEGKQQVTYGWSQLTTEATPAEREQIFNQLNG</sequence>
<dbReference type="PANTHER" id="PTHR44196:SF1">
    <property type="entry name" value="DEHYDROGENASE_REDUCTASE SDR FAMILY MEMBER 7B"/>
    <property type="match status" value="1"/>
</dbReference>
<dbReference type="EMBL" id="BMHF01000001">
    <property type="protein sequence ID" value="GGA25555.1"/>
    <property type="molecule type" value="Genomic_DNA"/>
</dbReference>
<dbReference type="RefSeq" id="WP_094093042.1">
    <property type="nucleotide sequence ID" value="NZ_BMHF01000001.1"/>
</dbReference>
<gene>
    <name evidence="4" type="primary">dltE</name>
    <name evidence="4" type="ORF">GCM10010917_08130</name>
</gene>
<dbReference type="PANTHER" id="PTHR44196">
    <property type="entry name" value="DEHYDROGENASE/REDUCTASE SDR FAMILY MEMBER 7B"/>
    <property type="match status" value="1"/>
</dbReference>
<dbReference type="PRINTS" id="PR00081">
    <property type="entry name" value="GDHRDH"/>
</dbReference>
<accession>A0ABQ1FPU8</accession>
<dbReference type="PROSITE" id="PS00061">
    <property type="entry name" value="ADH_SHORT"/>
    <property type="match status" value="1"/>
</dbReference>
<reference evidence="5" key="1">
    <citation type="journal article" date="2019" name="Int. J. Syst. Evol. Microbiol.">
        <title>The Global Catalogue of Microorganisms (GCM) 10K type strain sequencing project: providing services to taxonomists for standard genome sequencing and annotation.</title>
        <authorList>
            <consortium name="The Broad Institute Genomics Platform"/>
            <consortium name="The Broad Institute Genome Sequencing Center for Infectious Disease"/>
            <person name="Wu L."/>
            <person name="Ma J."/>
        </authorList>
    </citation>
    <scope>NUCLEOTIDE SEQUENCE [LARGE SCALE GENOMIC DNA]</scope>
    <source>
        <strain evidence="5">CGMCC 1.15044</strain>
    </source>
</reference>
<dbReference type="Proteomes" id="UP000609323">
    <property type="component" value="Unassembled WGS sequence"/>
</dbReference>
<evidence type="ECO:0000313" key="4">
    <source>
        <dbReference type="EMBL" id="GGA25555.1"/>
    </source>
</evidence>
<name>A0ABQ1FPU8_9BACL</name>
<dbReference type="Pfam" id="PF00106">
    <property type="entry name" value="adh_short"/>
    <property type="match status" value="1"/>
</dbReference>
<evidence type="ECO:0000256" key="3">
    <source>
        <dbReference type="RuleBase" id="RU000363"/>
    </source>
</evidence>